<accession>A0A2N6QTB7</accession>
<evidence type="ECO:0000256" key="1">
    <source>
        <dbReference type="ARBA" id="ARBA00022676"/>
    </source>
</evidence>
<dbReference type="OrthoDB" id="1114838at2"/>
<comment type="caution">
    <text evidence="4">The sequence shown here is derived from an EMBL/GenBank/DDBJ whole genome shotgun (WGS) entry which is preliminary data.</text>
</comment>
<dbReference type="InterPro" id="IPR029044">
    <property type="entry name" value="Nucleotide-diphossugar_trans"/>
</dbReference>
<sequence length="320" mass="37384">MKISVLVPIYKVENYIKECAESLFTQTYQDIEFIFVDDCSPDKSIDVLRQCVSRYPAVSSKTKLIRHTKNRGLAAVRQTGIDASTGDFVAFVDSDDYLYGCDAIEKMARKQMETDADIVECGHCFTAQNQLRMIYPDNRSLKCRILSILLRKTKDFGVWGKLFRKSLFTDHHILFSEGIGFGEDYSVIPCLLLVGRRALLNEVVYYYRRERPGSYCASISLESLFSFIRAMRVVEFFFSKENADDAYVKAINLAMLSIYVDCYDCDLSKHQVSLMEQKLDYHPRFLTTRLLYFLLHNTYPSRIVRRIYRSTRRLYLYLHR</sequence>
<feature type="domain" description="Glycosyltransferase 2-like" evidence="3">
    <location>
        <begin position="4"/>
        <end position="137"/>
    </location>
</feature>
<dbReference type="Gene3D" id="3.90.550.10">
    <property type="entry name" value="Spore Coat Polysaccharide Biosynthesis Protein SpsA, Chain A"/>
    <property type="match status" value="1"/>
</dbReference>
<dbReference type="RefSeq" id="WP_102696232.1">
    <property type="nucleotide sequence ID" value="NZ_CAUPNR010000018.1"/>
</dbReference>
<dbReference type="InterPro" id="IPR001173">
    <property type="entry name" value="Glyco_trans_2-like"/>
</dbReference>
<dbReference type="SUPFAM" id="SSF53448">
    <property type="entry name" value="Nucleotide-diphospho-sugar transferases"/>
    <property type="match status" value="1"/>
</dbReference>
<dbReference type="PANTHER" id="PTHR22916">
    <property type="entry name" value="GLYCOSYLTRANSFERASE"/>
    <property type="match status" value="1"/>
</dbReference>
<protein>
    <submittedName>
        <fullName evidence="4">Glycosyltransferase family 2 protein</fullName>
    </submittedName>
</protein>
<dbReference type="EMBL" id="PNGJ01000001">
    <property type="protein sequence ID" value="PMC25295.1"/>
    <property type="molecule type" value="Genomic_DNA"/>
</dbReference>
<reference evidence="4 5" key="1">
    <citation type="submission" date="2017-09" db="EMBL/GenBank/DDBJ databases">
        <title>Bacterial strain isolated from the female urinary microbiota.</title>
        <authorList>
            <person name="Thomas-White K."/>
            <person name="Kumar N."/>
            <person name="Forster S."/>
            <person name="Putonti C."/>
            <person name="Lawley T."/>
            <person name="Wolfe A.J."/>
        </authorList>
    </citation>
    <scope>NUCLEOTIDE SEQUENCE [LARGE SCALE GENOMIC DNA]</scope>
    <source>
        <strain evidence="4 5">UMB0536</strain>
    </source>
</reference>
<evidence type="ECO:0000256" key="2">
    <source>
        <dbReference type="ARBA" id="ARBA00022679"/>
    </source>
</evidence>
<evidence type="ECO:0000313" key="5">
    <source>
        <dbReference type="Proteomes" id="UP000235564"/>
    </source>
</evidence>
<evidence type="ECO:0000313" key="4">
    <source>
        <dbReference type="EMBL" id="PMC25295.1"/>
    </source>
</evidence>
<organism evidence="4 5">
    <name type="scientific">Hoylesella buccalis</name>
    <dbReference type="NCBI Taxonomy" id="28127"/>
    <lineage>
        <taxon>Bacteria</taxon>
        <taxon>Pseudomonadati</taxon>
        <taxon>Bacteroidota</taxon>
        <taxon>Bacteroidia</taxon>
        <taxon>Bacteroidales</taxon>
        <taxon>Prevotellaceae</taxon>
        <taxon>Hoylesella</taxon>
    </lineage>
</organism>
<evidence type="ECO:0000259" key="3">
    <source>
        <dbReference type="Pfam" id="PF00535"/>
    </source>
</evidence>
<dbReference type="Pfam" id="PF00535">
    <property type="entry name" value="Glycos_transf_2"/>
    <property type="match status" value="1"/>
</dbReference>
<keyword evidence="1" id="KW-0328">Glycosyltransferase</keyword>
<dbReference type="GO" id="GO:0016758">
    <property type="term" value="F:hexosyltransferase activity"/>
    <property type="evidence" value="ECO:0007669"/>
    <property type="project" value="UniProtKB-ARBA"/>
</dbReference>
<name>A0A2N6QTB7_9BACT</name>
<keyword evidence="2 4" id="KW-0808">Transferase</keyword>
<proteinExistence type="predicted"/>
<dbReference type="AlphaFoldDB" id="A0A2N6QTB7"/>
<dbReference type="Proteomes" id="UP000235564">
    <property type="component" value="Unassembled WGS sequence"/>
</dbReference>
<gene>
    <name evidence="4" type="ORF">CJ231_00305</name>
</gene>
<dbReference type="PANTHER" id="PTHR22916:SF51">
    <property type="entry name" value="GLYCOSYLTRANSFERASE EPSH-RELATED"/>
    <property type="match status" value="1"/>
</dbReference>
<dbReference type="CDD" id="cd00761">
    <property type="entry name" value="Glyco_tranf_GTA_type"/>
    <property type="match status" value="1"/>
</dbReference>